<dbReference type="AlphaFoldDB" id="A0A1Z5RD86"/>
<dbReference type="Proteomes" id="UP000000768">
    <property type="component" value="Chromosome 6"/>
</dbReference>
<dbReference type="Gramene" id="OQU81346">
    <property type="protein sequence ID" value="OQU81346"/>
    <property type="gene ID" value="SORBI_3006G045400"/>
</dbReference>
<dbReference type="EMBL" id="CM000765">
    <property type="protein sequence ID" value="OQU81346.1"/>
    <property type="molecule type" value="Genomic_DNA"/>
</dbReference>
<proteinExistence type="predicted"/>
<accession>A0A1Z5RD86</accession>
<feature type="compositionally biased region" description="Low complexity" evidence="1">
    <location>
        <begin position="31"/>
        <end position="44"/>
    </location>
</feature>
<gene>
    <name evidence="2" type="ORF">SORBI_3006G045400</name>
</gene>
<feature type="compositionally biased region" description="Low complexity" evidence="1">
    <location>
        <begin position="54"/>
        <end position="65"/>
    </location>
</feature>
<evidence type="ECO:0000313" key="3">
    <source>
        <dbReference type="Proteomes" id="UP000000768"/>
    </source>
</evidence>
<sequence length="112" mass="12278">MVELNKNNIKAAETRNLSPLPHEGDAGLGRAHSATPTTPAAITPTSPPPHLLRSRSAATASSPSRYGLPWWWRNTTPEEIILKLAELQETDHVREFVTNPQFSCRLADLSVA</sequence>
<feature type="region of interest" description="Disordered" evidence="1">
    <location>
        <begin position="1"/>
        <end position="65"/>
    </location>
</feature>
<reference evidence="3" key="2">
    <citation type="journal article" date="2018" name="Plant J.">
        <title>The Sorghum bicolor reference genome: improved assembly, gene annotations, a transcriptome atlas, and signatures of genome organization.</title>
        <authorList>
            <person name="McCormick R.F."/>
            <person name="Truong S.K."/>
            <person name="Sreedasyam A."/>
            <person name="Jenkins J."/>
            <person name="Shu S."/>
            <person name="Sims D."/>
            <person name="Kennedy M."/>
            <person name="Amirebrahimi M."/>
            <person name="Weers B.D."/>
            <person name="McKinley B."/>
            <person name="Mattison A."/>
            <person name="Morishige D.T."/>
            <person name="Grimwood J."/>
            <person name="Schmutz J."/>
            <person name="Mullet J.E."/>
        </authorList>
    </citation>
    <scope>NUCLEOTIDE SEQUENCE [LARGE SCALE GENOMIC DNA]</scope>
    <source>
        <strain evidence="3">cv. BTx623</strain>
    </source>
</reference>
<evidence type="ECO:0000256" key="1">
    <source>
        <dbReference type="SAM" id="MobiDB-lite"/>
    </source>
</evidence>
<organism evidence="2 3">
    <name type="scientific">Sorghum bicolor</name>
    <name type="common">Sorghum</name>
    <name type="synonym">Sorghum vulgare</name>
    <dbReference type="NCBI Taxonomy" id="4558"/>
    <lineage>
        <taxon>Eukaryota</taxon>
        <taxon>Viridiplantae</taxon>
        <taxon>Streptophyta</taxon>
        <taxon>Embryophyta</taxon>
        <taxon>Tracheophyta</taxon>
        <taxon>Spermatophyta</taxon>
        <taxon>Magnoliopsida</taxon>
        <taxon>Liliopsida</taxon>
        <taxon>Poales</taxon>
        <taxon>Poaceae</taxon>
        <taxon>PACMAD clade</taxon>
        <taxon>Panicoideae</taxon>
        <taxon>Andropogonodae</taxon>
        <taxon>Andropogoneae</taxon>
        <taxon>Sorghinae</taxon>
        <taxon>Sorghum</taxon>
    </lineage>
</organism>
<keyword evidence="3" id="KW-1185">Reference proteome</keyword>
<dbReference type="InParanoid" id="A0A1Z5RD86"/>
<evidence type="ECO:0000313" key="2">
    <source>
        <dbReference type="EMBL" id="OQU81346.1"/>
    </source>
</evidence>
<protein>
    <submittedName>
        <fullName evidence="2">Uncharacterized protein</fullName>
    </submittedName>
</protein>
<reference evidence="2 3" key="1">
    <citation type="journal article" date="2009" name="Nature">
        <title>The Sorghum bicolor genome and the diversification of grasses.</title>
        <authorList>
            <person name="Paterson A.H."/>
            <person name="Bowers J.E."/>
            <person name="Bruggmann R."/>
            <person name="Dubchak I."/>
            <person name="Grimwood J."/>
            <person name="Gundlach H."/>
            <person name="Haberer G."/>
            <person name="Hellsten U."/>
            <person name="Mitros T."/>
            <person name="Poliakov A."/>
            <person name="Schmutz J."/>
            <person name="Spannagl M."/>
            <person name="Tang H."/>
            <person name="Wang X."/>
            <person name="Wicker T."/>
            <person name="Bharti A.K."/>
            <person name="Chapman J."/>
            <person name="Feltus F.A."/>
            <person name="Gowik U."/>
            <person name="Grigoriev I.V."/>
            <person name="Lyons E."/>
            <person name="Maher C.A."/>
            <person name="Martis M."/>
            <person name="Narechania A."/>
            <person name="Otillar R.P."/>
            <person name="Penning B.W."/>
            <person name="Salamov A.A."/>
            <person name="Wang Y."/>
            <person name="Zhang L."/>
            <person name="Carpita N.C."/>
            <person name="Freeling M."/>
            <person name="Gingle A.R."/>
            <person name="Hash C.T."/>
            <person name="Keller B."/>
            <person name="Klein P."/>
            <person name="Kresovich S."/>
            <person name="McCann M.C."/>
            <person name="Ming R."/>
            <person name="Peterson D.G."/>
            <person name="Mehboob-ur-Rahman"/>
            <person name="Ware D."/>
            <person name="Westhoff P."/>
            <person name="Mayer K.F."/>
            <person name="Messing J."/>
            <person name="Rokhsar D.S."/>
        </authorList>
    </citation>
    <scope>NUCLEOTIDE SEQUENCE [LARGE SCALE GENOMIC DNA]</scope>
    <source>
        <strain evidence="3">cv. BTx623</strain>
    </source>
</reference>
<name>A0A1Z5RD86_SORBI</name>